<dbReference type="OMA" id="AGHANSC"/>
<feature type="region of interest" description="Disordered" evidence="1">
    <location>
        <begin position="55"/>
        <end position="83"/>
    </location>
</feature>
<organism evidence="2 3">
    <name type="scientific">Bodo saltans</name>
    <name type="common">Flagellated protozoan</name>
    <dbReference type="NCBI Taxonomy" id="75058"/>
    <lineage>
        <taxon>Eukaryota</taxon>
        <taxon>Discoba</taxon>
        <taxon>Euglenozoa</taxon>
        <taxon>Kinetoplastea</taxon>
        <taxon>Metakinetoplastina</taxon>
        <taxon>Eubodonida</taxon>
        <taxon>Bodonidae</taxon>
        <taxon>Bodo</taxon>
    </lineage>
</organism>
<gene>
    <name evidence="2" type="ORF">BSAL_21210</name>
</gene>
<accession>A0A0S4JDM7</accession>
<name>A0A0S4JDM7_BODSA</name>
<reference evidence="3" key="1">
    <citation type="submission" date="2015-09" db="EMBL/GenBank/DDBJ databases">
        <authorList>
            <consortium name="Pathogen Informatics"/>
        </authorList>
    </citation>
    <scope>NUCLEOTIDE SEQUENCE [LARGE SCALE GENOMIC DNA]</scope>
    <source>
        <strain evidence="3">Lake Konstanz</strain>
    </source>
</reference>
<proteinExistence type="predicted"/>
<dbReference type="Proteomes" id="UP000051952">
    <property type="component" value="Unassembled WGS sequence"/>
</dbReference>
<dbReference type="AlphaFoldDB" id="A0A0S4JDM7"/>
<evidence type="ECO:0000313" key="2">
    <source>
        <dbReference type="EMBL" id="CUG89468.1"/>
    </source>
</evidence>
<dbReference type="VEuPathDB" id="TriTrypDB:BSAL_21210"/>
<dbReference type="EMBL" id="CYKH01001740">
    <property type="protein sequence ID" value="CUG89468.1"/>
    <property type="molecule type" value="Genomic_DNA"/>
</dbReference>
<evidence type="ECO:0000313" key="3">
    <source>
        <dbReference type="Proteomes" id="UP000051952"/>
    </source>
</evidence>
<sequence length="131" mass="14487">MPYRPTGCDRDCYISGVRPGGGGPALHNPYARRDNLPDNVFGYLKERVAREQYEANASEEARARNTIMNSTGKGGKRIAGGSTGDWEALGQQLDRMSSVSERHEALKKLYQAEWQQWEGALASKGLAITRD</sequence>
<evidence type="ECO:0000256" key="1">
    <source>
        <dbReference type="SAM" id="MobiDB-lite"/>
    </source>
</evidence>
<dbReference type="OrthoDB" id="277671at2759"/>
<keyword evidence="3" id="KW-1185">Reference proteome</keyword>
<protein>
    <submittedName>
        <fullName evidence="2">Uncharacterized protein</fullName>
    </submittedName>
</protein>